<evidence type="ECO:0000256" key="2">
    <source>
        <dbReference type="SAM" id="MobiDB-lite"/>
    </source>
</evidence>
<reference evidence="5" key="1">
    <citation type="journal article" date="2017" name="Nat. Microbiol.">
        <title>Global analysis of biosynthetic gene clusters reveals vast potential of secondary metabolite production in Penicillium species.</title>
        <authorList>
            <person name="Nielsen J.C."/>
            <person name="Grijseels S."/>
            <person name="Prigent S."/>
            <person name="Ji B."/>
            <person name="Dainat J."/>
            <person name="Nielsen K.F."/>
            <person name="Frisvad J.C."/>
            <person name="Workman M."/>
            <person name="Nielsen J."/>
        </authorList>
    </citation>
    <scope>NUCLEOTIDE SEQUENCE [LARGE SCALE GENOMIC DNA]</scope>
    <source>
        <strain evidence="5">IBT 11843</strain>
    </source>
</reference>
<feature type="compositionally biased region" description="Polar residues" evidence="2">
    <location>
        <begin position="109"/>
        <end position="118"/>
    </location>
</feature>
<feature type="transmembrane region" description="Helical" evidence="3">
    <location>
        <begin position="375"/>
        <end position="396"/>
    </location>
</feature>
<feature type="compositionally biased region" description="Basic and acidic residues" evidence="2">
    <location>
        <begin position="170"/>
        <end position="192"/>
    </location>
</feature>
<evidence type="ECO:0000313" key="4">
    <source>
        <dbReference type="EMBL" id="OQD68777.1"/>
    </source>
</evidence>
<feature type="compositionally biased region" description="Basic and acidic residues" evidence="2">
    <location>
        <begin position="468"/>
        <end position="480"/>
    </location>
</feature>
<name>A0A1V6NVZ7_PENDC</name>
<keyword evidence="3" id="KW-0812">Transmembrane</keyword>
<gene>
    <name evidence="4" type="ORF">PENDEC_c031G01072</name>
</gene>
<feature type="compositionally biased region" description="Polar residues" evidence="2">
    <location>
        <begin position="193"/>
        <end position="204"/>
    </location>
</feature>
<keyword evidence="1" id="KW-0175">Coiled coil</keyword>
<evidence type="ECO:0000256" key="1">
    <source>
        <dbReference type="SAM" id="Coils"/>
    </source>
</evidence>
<protein>
    <submittedName>
        <fullName evidence="4">Uncharacterized protein</fullName>
    </submittedName>
</protein>
<feature type="coiled-coil region" evidence="1">
    <location>
        <begin position="327"/>
        <end position="368"/>
    </location>
</feature>
<dbReference type="EMBL" id="MDYL01000031">
    <property type="protein sequence ID" value="OQD68777.1"/>
    <property type="molecule type" value="Genomic_DNA"/>
</dbReference>
<dbReference type="Proteomes" id="UP000191522">
    <property type="component" value="Unassembled WGS sequence"/>
</dbReference>
<feature type="region of interest" description="Disordered" evidence="2">
    <location>
        <begin position="61"/>
        <end position="224"/>
    </location>
</feature>
<evidence type="ECO:0000313" key="5">
    <source>
        <dbReference type="Proteomes" id="UP000191522"/>
    </source>
</evidence>
<dbReference type="AlphaFoldDB" id="A0A1V6NVZ7"/>
<comment type="caution">
    <text evidence="4">The sequence shown here is derived from an EMBL/GenBank/DDBJ whole genome shotgun (WGS) entry which is preliminary data.</text>
</comment>
<keyword evidence="5" id="KW-1185">Reference proteome</keyword>
<sequence length="480" mass="53333">MSDVKCQMSNADQSRCRSASCTAWHDDISPSASHLSHHLVLSNHLIPNLTGKCDNMDTHLKSPLPLSTTRSSSATFPLIHGSHGSRPNDPISDEPERGSRRHVRRTTEESAPSDTLNESTKRPSARPLTDGSKSYHRHKHSKSRELRLPGPMSHLASSASARGLLPTRSGGREKDREGDDGLLRPITRETTRSRWGSDSTSGSRKGSLLDVPGQHEGLGPIRRREIQSMEDLEHVKNRRKQGEEYLRSALSSISSLATDITRRLDYTYYNLLEKITALNSTIGSFQDLSESASTLLSDFERETSGLDREVRKQIDDLKGFEPQIQKADALEERMKRGRKRVEDLGSRLDAVRREIDSWEQRESEWQSRVSRRLRIVSGVMGSAFLVLVLAIVLQNWPAIGAGDERSPLPTEATNQSSLGASYQSDMWESGLGVNGRHPSSLEDRLQSLQQTPTSVTVSATLAGPDAVPTEHDPFRVLDEL</sequence>
<evidence type="ECO:0000256" key="3">
    <source>
        <dbReference type="SAM" id="Phobius"/>
    </source>
</evidence>
<feature type="compositionally biased region" description="Low complexity" evidence="2">
    <location>
        <begin position="62"/>
        <end position="73"/>
    </location>
</feature>
<accession>A0A1V6NVZ7</accession>
<keyword evidence="3" id="KW-0472">Membrane</keyword>
<organism evidence="4 5">
    <name type="scientific">Penicillium decumbens</name>
    <dbReference type="NCBI Taxonomy" id="69771"/>
    <lineage>
        <taxon>Eukaryota</taxon>
        <taxon>Fungi</taxon>
        <taxon>Dikarya</taxon>
        <taxon>Ascomycota</taxon>
        <taxon>Pezizomycotina</taxon>
        <taxon>Eurotiomycetes</taxon>
        <taxon>Eurotiomycetidae</taxon>
        <taxon>Eurotiales</taxon>
        <taxon>Aspergillaceae</taxon>
        <taxon>Penicillium</taxon>
    </lineage>
</organism>
<feature type="region of interest" description="Disordered" evidence="2">
    <location>
        <begin position="461"/>
        <end position="480"/>
    </location>
</feature>
<dbReference type="OrthoDB" id="5419542at2759"/>
<proteinExistence type="predicted"/>
<keyword evidence="3" id="KW-1133">Transmembrane helix</keyword>
<feature type="region of interest" description="Disordered" evidence="2">
    <location>
        <begin position="429"/>
        <end position="454"/>
    </location>
</feature>